<organism evidence="1">
    <name type="scientific">Marivirga arenosa</name>
    <dbReference type="NCBI Taxonomy" id="3059076"/>
    <lineage>
        <taxon>Bacteria</taxon>
        <taxon>Pseudomonadati</taxon>
        <taxon>Bacteroidota</taxon>
        <taxon>Cytophagia</taxon>
        <taxon>Cytophagales</taxon>
        <taxon>Marivirgaceae</taxon>
        <taxon>Marivirga</taxon>
    </lineage>
</organism>
<reference evidence="1" key="1">
    <citation type="submission" date="2023-08" db="EMBL/GenBank/DDBJ databases">
        <title>Comparative genomics and taxonomic characterization of three novel marine species of genus Marivirga.</title>
        <authorList>
            <person name="Muhammad N."/>
            <person name="Kim S.-G."/>
        </authorList>
    </citation>
    <scope>NUCLEOTIDE SEQUENCE</scope>
    <source>
        <strain evidence="1">BKB1-2</strain>
    </source>
</reference>
<proteinExistence type="predicted"/>
<dbReference type="Proteomes" id="UP001232019">
    <property type="component" value="Chromosome"/>
</dbReference>
<dbReference type="RefSeq" id="WP_302124244.1">
    <property type="nucleotide sequence ID" value="NZ_CP129968.2"/>
</dbReference>
<protein>
    <submittedName>
        <fullName evidence="1">Uncharacterized protein</fullName>
    </submittedName>
</protein>
<gene>
    <name evidence="1" type="ORF">QYS47_22205</name>
</gene>
<evidence type="ECO:0000313" key="1">
    <source>
        <dbReference type="EMBL" id="WKK79943.1"/>
    </source>
</evidence>
<accession>A0AA49GIF9</accession>
<dbReference type="EMBL" id="CP129968">
    <property type="protein sequence ID" value="WKK79943.1"/>
    <property type="molecule type" value="Genomic_DNA"/>
</dbReference>
<name>A0AA49GIF9_9BACT</name>
<sequence>MVISKYGFPFSDKENFDMPTYYWQKKTLGFRVNRTNEVRKHIQKNIIKPRKIVVDGT</sequence>
<dbReference type="KEGG" id="marp:QYS47_22205"/>
<dbReference type="AlphaFoldDB" id="A0AA49GIF9"/>